<protein>
    <recommendedName>
        <fullName evidence="4 14">3-oxoacyl-[acyl-carrier-protein] synthase 2</fullName>
        <ecNumber evidence="3 14">2.3.1.179</ecNumber>
    </recommendedName>
</protein>
<evidence type="ECO:0000259" key="17">
    <source>
        <dbReference type="PROSITE" id="PS52004"/>
    </source>
</evidence>
<name>A0ABW7CBA9_9CYAN</name>
<dbReference type="SMART" id="SM00825">
    <property type="entry name" value="PKS_KS"/>
    <property type="match status" value="1"/>
</dbReference>
<dbReference type="NCBIfam" id="NF004970">
    <property type="entry name" value="PRK06333.1"/>
    <property type="match status" value="1"/>
</dbReference>
<dbReference type="Proteomes" id="UP001604335">
    <property type="component" value="Unassembled WGS sequence"/>
</dbReference>
<evidence type="ECO:0000256" key="13">
    <source>
        <dbReference type="ARBA" id="ARBA00047659"/>
    </source>
</evidence>
<comment type="similarity">
    <text evidence="2 14 15">Belongs to the thiolase-like superfamily. Beta-ketoacyl-ACP synthases family.</text>
</comment>
<evidence type="ECO:0000256" key="4">
    <source>
        <dbReference type="ARBA" id="ARBA00014657"/>
    </source>
</evidence>
<dbReference type="Pfam" id="PF02801">
    <property type="entry name" value="Ketoacyl-synt_C"/>
    <property type="match status" value="1"/>
</dbReference>
<evidence type="ECO:0000256" key="9">
    <source>
        <dbReference type="ARBA" id="ARBA00023160"/>
    </source>
</evidence>
<dbReference type="PANTHER" id="PTHR11712:SF336">
    <property type="entry name" value="3-OXOACYL-[ACYL-CARRIER-PROTEIN] SYNTHASE, MITOCHONDRIAL"/>
    <property type="match status" value="1"/>
</dbReference>
<dbReference type="Pfam" id="PF00109">
    <property type="entry name" value="ketoacyl-synt"/>
    <property type="match status" value="1"/>
</dbReference>
<dbReference type="InterPro" id="IPR016039">
    <property type="entry name" value="Thiolase-like"/>
</dbReference>
<evidence type="ECO:0000256" key="3">
    <source>
        <dbReference type="ARBA" id="ARBA00012356"/>
    </source>
</evidence>
<comment type="function">
    <text evidence="11 14">Involved in the type II fatty acid elongation cycle. Catalyzes the elongation of a wide range of acyl-ACP by the addition of two carbons from malonyl-ACP to an acyl acceptor. Can efficiently catalyze the conversion of palmitoleoyl-ACP (cis-hexadec-9-enoyl-ACP) to cis-vaccenoyl-ACP (cis-octadec-11-enoyl-ACP), an essential step in the thermal regulation of fatty acid composition.</text>
</comment>
<evidence type="ECO:0000256" key="11">
    <source>
        <dbReference type="ARBA" id="ARBA00024006"/>
    </source>
</evidence>
<feature type="region of interest" description="Disordered" evidence="16">
    <location>
        <begin position="1"/>
        <end position="20"/>
    </location>
</feature>
<evidence type="ECO:0000256" key="8">
    <source>
        <dbReference type="ARBA" id="ARBA00023098"/>
    </source>
</evidence>
<dbReference type="InterPro" id="IPR020841">
    <property type="entry name" value="PKS_Beta-ketoAc_synthase_dom"/>
</dbReference>
<evidence type="ECO:0000256" key="12">
    <source>
        <dbReference type="ARBA" id="ARBA00047318"/>
    </source>
</evidence>
<dbReference type="InterPro" id="IPR014031">
    <property type="entry name" value="Ketoacyl_synth_C"/>
</dbReference>
<dbReference type="CDD" id="cd00834">
    <property type="entry name" value="KAS_I_II"/>
    <property type="match status" value="1"/>
</dbReference>
<gene>
    <name evidence="18" type="primary">fabF</name>
    <name evidence="18" type="ORF">VPK24_12280</name>
</gene>
<dbReference type="SUPFAM" id="SSF53901">
    <property type="entry name" value="Thiolase-like"/>
    <property type="match status" value="2"/>
</dbReference>
<proteinExistence type="inferred from homology"/>
<dbReference type="PIRSF" id="PIRSF000447">
    <property type="entry name" value="KAS_II"/>
    <property type="match status" value="1"/>
</dbReference>
<dbReference type="NCBIfam" id="TIGR03150">
    <property type="entry name" value="fabF"/>
    <property type="match status" value="1"/>
</dbReference>
<dbReference type="EC" id="2.3.1.179" evidence="3 14"/>
<dbReference type="InterPro" id="IPR014030">
    <property type="entry name" value="Ketoacyl_synth_N"/>
</dbReference>
<evidence type="ECO:0000256" key="7">
    <source>
        <dbReference type="ARBA" id="ARBA00022832"/>
    </source>
</evidence>
<comment type="pathway">
    <text evidence="1 14">Lipid metabolism; fatty acid biosynthesis.</text>
</comment>
<keyword evidence="5 14" id="KW-0444">Lipid biosynthesis</keyword>
<dbReference type="InterPro" id="IPR017568">
    <property type="entry name" value="3-oxoacyl-ACP_synth-2"/>
</dbReference>
<evidence type="ECO:0000313" key="19">
    <source>
        <dbReference type="Proteomes" id="UP001604335"/>
    </source>
</evidence>
<organism evidence="18 19">
    <name type="scientific">Limnothrix redekei LRLZ20PSL1</name>
    <dbReference type="NCBI Taxonomy" id="3112953"/>
    <lineage>
        <taxon>Bacteria</taxon>
        <taxon>Bacillati</taxon>
        <taxon>Cyanobacteriota</taxon>
        <taxon>Cyanophyceae</taxon>
        <taxon>Pseudanabaenales</taxon>
        <taxon>Pseudanabaenaceae</taxon>
        <taxon>Limnothrix</taxon>
    </lineage>
</organism>
<evidence type="ECO:0000256" key="14">
    <source>
        <dbReference type="PIRNR" id="PIRNR000447"/>
    </source>
</evidence>
<dbReference type="GO" id="GO:0004315">
    <property type="term" value="F:3-oxoacyl-[acyl-carrier-protein] synthase activity"/>
    <property type="evidence" value="ECO:0007669"/>
    <property type="project" value="UniProtKB-EC"/>
</dbReference>
<comment type="catalytic activity">
    <reaction evidence="13 14">
        <text>a fatty acyl-[ACP] + malonyl-[ACP] + H(+) = a 3-oxoacyl-[ACP] + holo-[ACP] + CO2</text>
        <dbReference type="Rhea" id="RHEA:22836"/>
        <dbReference type="Rhea" id="RHEA-COMP:9623"/>
        <dbReference type="Rhea" id="RHEA-COMP:9685"/>
        <dbReference type="Rhea" id="RHEA-COMP:9916"/>
        <dbReference type="Rhea" id="RHEA-COMP:14125"/>
        <dbReference type="ChEBI" id="CHEBI:15378"/>
        <dbReference type="ChEBI" id="CHEBI:16526"/>
        <dbReference type="ChEBI" id="CHEBI:64479"/>
        <dbReference type="ChEBI" id="CHEBI:78449"/>
        <dbReference type="ChEBI" id="CHEBI:78776"/>
        <dbReference type="ChEBI" id="CHEBI:138651"/>
    </reaction>
</comment>
<accession>A0ABW7CBA9</accession>
<keyword evidence="7" id="KW-0276">Fatty acid metabolism</keyword>
<dbReference type="NCBIfam" id="NF005589">
    <property type="entry name" value="PRK07314.1"/>
    <property type="match status" value="1"/>
</dbReference>
<evidence type="ECO:0000256" key="16">
    <source>
        <dbReference type="SAM" id="MobiDB-lite"/>
    </source>
</evidence>
<evidence type="ECO:0000256" key="1">
    <source>
        <dbReference type="ARBA" id="ARBA00005194"/>
    </source>
</evidence>
<keyword evidence="10 14" id="KW-0012">Acyltransferase</keyword>
<evidence type="ECO:0000256" key="2">
    <source>
        <dbReference type="ARBA" id="ARBA00008467"/>
    </source>
</evidence>
<comment type="catalytic activity">
    <reaction evidence="12 14">
        <text>(9Z)-hexadecenoyl-[ACP] + malonyl-[ACP] + H(+) = 3-oxo-(11Z)-octadecenoyl-[ACP] + holo-[ACP] + CO2</text>
        <dbReference type="Rhea" id="RHEA:55040"/>
        <dbReference type="Rhea" id="RHEA-COMP:9623"/>
        <dbReference type="Rhea" id="RHEA-COMP:9685"/>
        <dbReference type="Rhea" id="RHEA-COMP:10800"/>
        <dbReference type="Rhea" id="RHEA-COMP:14074"/>
        <dbReference type="ChEBI" id="CHEBI:15378"/>
        <dbReference type="ChEBI" id="CHEBI:16526"/>
        <dbReference type="ChEBI" id="CHEBI:64479"/>
        <dbReference type="ChEBI" id="CHEBI:78449"/>
        <dbReference type="ChEBI" id="CHEBI:83989"/>
        <dbReference type="ChEBI" id="CHEBI:138538"/>
        <dbReference type="EC" id="2.3.1.179"/>
    </reaction>
</comment>
<evidence type="ECO:0000256" key="10">
    <source>
        <dbReference type="ARBA" id="ARBA00023315"/>
    </source>
</evidence>
<dbReference type="InterPro" id="IPR018201">
    <property type="entry name" value="Ketoacyl_synth_AS"/>
</dbReference>
<comment type="caution">
    <text evidence="18">The sequence shown here is derived from an EMBL/GenBank/DDBJ whole genome shotgun (WGS) entry which is preliminary data.</text>
</comment>
<evidence type="ECO:0000256" key="6">
    <source>
        <dbReference type="ARBA" id="ARBA00022679"/>
    </source>
</evidence>
<evidence type="ECO:0000313" key="18">
    <source>
        <dbReference type="EMBL" id="MFG3818419.1"/>
    </source>
</evidence>
<dbReference type="Gene3D" id="3.40.47.10">
    <property type="match status" value="1"/>
</dbReference>
<keyword evidence="19" id="KW-1185">Reference proteome</keyword>
<dbReference type="PROSITE" id="PS52004">
    <property type="entry name" value="KS3_2"/>
    <property type="match status" value="1"/>
</dbReference>
<dbReference type="EMBL" id="JAZAQF010000074">
    <property type="protein sequence ID" value="MFG3818419.1"/>
    <property type="molecule type" value="Genomic_DNA"/>
</dbReference>
<feature type="domain" description="Ketosynthase family 3 (KS3)" evidence="17">
    <location>
        <begin position="24"/>
        <end position="433"/>
    </location>
</feature>
<dbReference type="PANTHER" id="PTHR11712">
    <property type="entry name" value="POLYKETIDE SYNTHASE-RELATED"/>
    <property type="match status" value="1"/>
</dbReference>
<evidence type="ECO:0000256" key="15">
    <source>
        <dbReference type="RuleBase" id="RU003694"/>
    </source>
</evidence>
<dbReference type="PROSITE" id="PS00606">
    <property type="entry name" value="KS3_1"/>
    <property type="match status" value="1"/>
</dbReference>
<keyword evidence="9 14" id="KW-0275">Fatty acid biosynthesis</keyword>
<sequence>MTSSNRVDTPVASAAGAAPADEPRRRVVVTGLGAITPIGNTLSEYWDGLMAGRSGIGPITLFDASRHDCRIAGELKDFDPLQYIDRKDAKRMDRFTQIAVCASKQAVADAQFVINDLNAEQVGVLIGTGIGGLKVLEDQVEVLLHRGPDRCSPFMIPTMIANMAAGLTAIQLGAKGPNSCTVTACAAGSNSIGDAFRLVQRGYAQAIVCGGSEAAITPLGMAGFAAMKAMSTRNDDPTRASRPFDQGRDGFVMGEGAGILLLEELDHALSRGAKIYAEIIGYGMTCDAYHMTAPVPGGEGAARAIRLAMKDAGITPDQVNYINAHGTSTPANDSTETAAIKAALGEDVAPKVAISSTKSMTGHLLGGSGGIEAVATVMAIAHNKVPPTINLDDPDPACDLDYVPNEAREIPVEVALSNSFGFGGHNVTLAFRKYRG</sequence>
<reference evidence="19" key="1">
    <citation type="journal article" date="2024" name="Algal Res.">
        <title>Biochemical, toxicological and genomic investigation of a high-biomass producing Limnothrix strain isolated from Italian shallow drinking water reservoir.</title>
        <authorList>
            <person name="Simonazzi M."/>
            <person name="Shishido T.K."/>
            <person name="Delbaje E."/>
            <person name="Wahlsten M."/>
            <person name="Fewer D.P."/>
            <person name="Sivonen K."/>
            <person name="Pezzolesi L."/>
            <person name="Pistocchi R."/>
        </authorList>
    </citation>
    <scope>NUCLEOTIDE SEQUENCE [LARGE SCALE GENOMIC DNA]</scope>
    <source>
        <strain evidence="19">LRLZ20PSL1</strain>
    </source>
</reference>
<keyword evidence="8" id="KW-0443">Lipid metabolism</keyword>
<evidence type="ECO:0000256" key="5">
    <source>
        <dbReference type="ARBA" id="ARBA00022516"/>
    </source>
</evidence>
<keyword evidence="6 14" id="KW-0808">Transferase</keyword>
<dbReference type="InterPro" id="IPR000794">
    <property type="entry name" value="Beta-ketoacyl_synthase"/>
</dbReference>